<dbReference type="AlphaFoldDB" id="A0A9D2PNT0"/>
<dbReference type="PANTHER" id="PTHR10806">
    <property type="entry name" value="SIGNAL PEPTIDASE COMPLEX CATALYTIC SUBUNIT SEC11"/>
    <property type="match status" value="1"/>
</dbReference>
<dbReference type="GO" id="GO:0006465">
    <property type="term" value="P:signal peptide processing"/>
    <property type="evidence" value="ECO:0007669"/>
    <property type="project" value="UniProtKB-UniRule"/>
</dbReference>
<dbReference type="EC" id="3.4.21.89" evidence="5"/>
<keyword evidence="3 6" id="KW-1133">Transmembrane helix</keyword>
<protein>
    <recommendedName>
        <fullName evidence="5">Signal peptidase I</fullName>
        <ecNumber evidence="5">3.4.21.89</ecNumber>
    </recommendedName>
</protein>
<dbReference type="GO" id="GO:0016020">
    <property type="term" value="C:membrane"/>
    <property type="evidence" value="ECO:0007669"/>
    <property type="project" value="UniProtKB-SubCell"/>
</dbReference>
<name>A0A9D2PNT0_9FIRM</name>
<dbReference type="NCBIfam" id="TIGR02228">
    <property type="entry name" value="sigpep_I_arch"/>
    <property type="match status" value="1"/>
</dbReference>
<proteinExistence type="predicted"/>
<dbReference type="PANTHER" id="PTHR10806:SF6">
    <property type="entry name" value="SIGNAL PEPTIDASE COMPLEX CATALYTIC SUBUNIT SEC11"/>
    <property type="match status" value="1"/>
</dbReference>
<evidence type="ECO:0000256" key="4">
    <source>
        <dbReference type="ARBA" id="ARBA00023136"/>
    </source>
</evidence>
<evidence type="ECO:0000313" key="8">
    <source>
        <dbReference type="Proteomes" id="UP000823886"/>
    </source>
</evidence>
<dbReference type="Proteomes" id="UP000823886">
    <property type="component" value="Unassembled WGS sequence"/>
</dbReference>
<evidence type="ECO:0000256" key="5">
    <source>
        <dbReference type="NCBIfam" id="TIGR02228"/>
    </source>
</evidence>
<dbReference type="Gene3D" id="2.10.109.10">
    <property type="entry name" value="Umud Fragment, subunit A"/>
    <property type="match status" value="1"/>
</dbReference>
<comment type="caution">
    <text evidence="7">The sequence shown here is derived from an EMBL/GenBank/DDBJ whole genome shotgun (WGS) entry which is preliminary data.</text>
</comment>
<keyword evidence="2 6" id="KW-0812">Transmembrane</keyword>
<organism evidence="7 8">
    <name type="scientific">Candidatus Blautia merdavium</name>
    <dbReference type="NCBI Taxonomy" id="2838494"/>
    <lineage>
        <taxon>Bacteria</taxon>
        <taxon>Bacillati</taxon>
        <taxon>Bacillota</taxon>
        <taxon>Clostridia</taxon>
        <taxon>Lachnospirales</taxon>
        <taxon>Lachnospiraceae</taxon>
        <taxon>Blautia</taxon>
    </lineage>
</organism>
<feature type="transmembrane region" description="Helical" evidence="6">
    <location>
        <begin position="139"/>
        <end position="164"/>
    </location>
</feature>
<reference evidence="7" key="1">
    <citation type="journal article" date="2021" name="PeerJ">
        <title>Extensive microbial diversity within the chicken gut microbiome revealed by metagenomics and culture.</title>
        <authorList>
            <person name="Gilroy R."/>
            <person name="Ravi A."/>
            <person name="Getino M."/>
            <person name="Pursley I."/>
            <person name="Horton D.L."/>
            <person name="Alikhan N.F."/>
            <person name="Baker D."/>
            <person name="Gharbi K."/>
            <person name="Hall N."/>
            <person name="Watson M."/>
            <person name="Adriaenssens E.M."/>
            <person name="Foster-Nyarko E."/>
            <person name="Jarju S."/>
            <person name="Secka A."/>
            <person name="Antonio M."/>
            <person name="Oren A."/>
            <person name="Chaudhuri R.R."/>
            <person name="La Ragione R."/>
            <person name="Hildebrand F."/>
            <person name="Pallen M.J."/>
        </authorList>
    </citation>
    <scope>NUCLEOTIDE SEQUENCE</scope>
    <source>
        <strain evidence="7">ChiBcec2-3848</strain>
    </source>
</reference>
<dbReference type="PRINTS" id="PR00728">
    <property type="entry name" value="SIGNALPTASE"/>
</dbReference>
<dbReference type="SUPFAM" id="SSF51306">
    <property type="entry name" value="LexA/Signal peptidase"/>
    <property type="match status" value="1"/>
</dbReference>
<accession>A0A9D2PNT0</accession>
<dbReference type="InterPro" id="IPR001733">
    <property type="entry name" value="Peptidase_S26B"/>
</dbReference>
<reference evidence="7" key="2">
    <citation type="submission" date="2021-04" db="EMBL/GenBank/DDBJ databases">
        <authorList>
            <person name="Gilroy R."/>
        </authorList>
    </citation>
    <scope>NUCLEOTIDE SEQUENCE</scope>
    <source>
        <strain evidence="7">ChiBcec2-3848</strain>
    </source>
</reference>
<evidence type="ECO:0000256" key="6">
    <source>
        <dbReference type="SAM" id="Phobius"/>
    </source>
</evidence>
<gene>
    <name evidence="7" type="ORF">H9753_02945</name>
</gene>
<comment type="subcellular location">
    <subcellularLocation>
        <location evidence="1">Membrane</location>
    </subcellularLocation>
</comment>
<dbReference type="EMBL" id="DWVZ01000036">
    <property type="protein sequence ID" value="HJC62565.1"/>
    <property type="molecule type" value="Genomic_DNA"/>
</dbReference>
<evidence type="ECO:0000256" key="2">
    <source>
        <dbReference type="ARBA" id="ARBA00022692"/>
    </source>
</evidence>
<evidence type="ECO:0000256" key="3">
    <source>
        <dbReference type="ARBA" id="ARBA00022989"/>
    </source>
</evidence>
<dbReference type="CDD" id="cd06530">
    <property type="entry name" value="S26_SPase_I"/>
    <property type="match status" value="1"/>
</dbReference>
<keyword evidence="4 6" id="KW-0472">Membrane</keyword>
<evidence type="ECO:0000256" key="1">
    <source>
        <dbReference type="ARBA" id="ARBA00004370"/>
    </source>
</evidence>
<keyword evidence="7" id="KW-0378">Hydrolase</keyword>
<dbReference type="GO" id="GO:0009003">
    <property type="term" value="F:signal peptidase activity"/>
    <property type="evidence" value="ECO:0007669"/>
    <property type="project" value="UniProtKB-EC"/>
</dbReference>
<sequence>MRQSKRGSAGLAKVLNGIGIACMAVLILTALPLTLPRLLGYEIYGITTGSMEPELPRGSAVYVKQAQPGEIRPGDRITFVMGTDTDLVTTHRVVEIDEENQQFITKGDANASADVQPVKFSRLVGKVVLGVPMLGTVSLYLHSSGGMAVCAGIFILVLLLWGIAAKMKLKES</sequence>
<evidence type="ECO:0000313" key="7">
    <source>
        <dbReference type="EMBL" id="HJC62565.1"/>
    </source>
</evidence>
<dbReference type="GO" id="GO:0004252">
    <property type="term" value="F:serine-type endopeptidase activity"/>
    <property type="evidence" value="ECO:0007669"/>
    <property type="project" value="UniProtKB-UniRule"/>
</dbReference>
<dbReference type="InterPro" id="IPR019533">
    <property type="entry name" value="Peptidase_S26"/>
</dbReference>
<feature type="transmembrane region" description="Helical" evidence="6">
    <location>
        <begin position="12"/>
        <end position="35"/>
    </location>
</feature>
<dbReference type="InterPro" id="IPR036286">
    <property type="entry name" value="LexA/Signal_pep-like_sf"/>
</dbReference>